<keyword evidence="2" id="KW-1185">Reference proteome</keyword>
<evidence type="ECO:0000313" key="1">
    <source>
        <dbReference type="EMBL" id="NYR15810.1"/>
    </source>
</evidence>
<dbReference type="Proteomes" id="UP000554766">
    <property type="component" value="Unassembled WGS sequence"/>
</dbReference>
<accession>A0A7L4PCJ7</accession>
<proteinExistence type="predicted"/>
<dbReference type="GeneID" id="5056282"/>
<gene>
    <name evidence="1" type="ORF">HC235_07645</name>
</gene>
<sequence length="111" mass="12940">MESWLRKHAVEEVEYAVYFCAPRKEVAEAAVEALNDEQVFRCWATDYVVGCDDDESYKKAEEIVRRIAERRGVEPRLLRHTLECARELSEEVLVEEMMWNVLGIDTTIETA</sequence>
<dbReference type="AlphaFoldDB" id="A0A7L4PCJ7"/>
<evidence type="ECO:0000313" key="2">
    <source>
        <dbReference type="Proteomes" id="UP000554766"/>
    </source>
</evidence>
<organism evidence="1 2">
    <name type="scientific">Pyrobaculum arsenaticum</name>
    <dbReference type="NCBI Taxonomy" id="121277"/>
    <lineage>
        <taxon>Archaea</taxon>
        <taxon>Thermoproteota</taxon>
        <taxon>Thermoprotei</taxon>
        <taxon>Thermoproteales</taxon>
        <taxon>Thermoproteaceae</taxon>
        <taxon>Pyrobaculum</taxon>
    </lineage>
</organism>
<comment type="caution">
    <text evidence="1">The sequence shown here is derived from an EMBL/GenBank/DDBJ whole genome shotgun (WGS) entry which is preliminary data.</text>
</comment>
<name>A0A7L4PCJ7_9CREN</name>
<reference evidence="1 2" key="1">
    <citation type="journal article" date="2020" name="Nat. Commun.">
        <title>The structures of two archaeal type IV pili illuminate evolutionary relationships.</title>
        <authorList>
            <person name="Wang F."/>
            <person name="Baquero D.P."/>
            <person name="Su Z."/>
            <person name="Beltran L.C."/>
            <person name="Prangishvili D."/>
            <person name="Krupovic M."/>
            <person name="Egelman E.H."/>
        </authorList>
    </citation>
    <scope>NUCLEOTIDE SEQUENCE [LARGE SCALE GENOMIC DNA]</scope>
    <source>
        <strain evidence="1 2">2GA</strain>
    </source>
</reference>
<dbReference type="EMBL" id="JAAVJF010000003">
    <property type="protein sequence ID" value="NYR15810.1"/>
    <property type="molecule type" value="Genomic_DNA"/>
</dbReference>
<protein>
    <submittedName>
        <fullName evidence="1">Uncharacterized protein</fullName>
    </submittedName>
</protein>
<dbReference type="RefSeq" id="WP_011899731.1">
    <property type="nucleotide sequence ID" value="NZ_JAAVJF010000003.1"/>
</dbReference>